<evidence type="ECO:0000313" key="4">
    <source>
        <dbReference type="Proteomes" id="UP001153069"/>
    </source>
</evidence>
<feature type="chain" id="PRO_5040461318" evidence="2">
    <location>
        <begin position="20"/>
        <end position="274"/>
    </location>
</feature>
<organism evidence="3 4">
    <name type="scientific">Seminavis robusta</name>
    <dbReference type="NCBI Taxonomy" id="568900"/>
    <lineage>
        <taxon>Eukaryota</taxon>
        <taxon>Sar</taxon>
        <taxon>Stramenopiles</taxon>
        <taxon>Ochrophyta</taxon>
        <taxon>Bacillariophyta</taxon>
        <taxon>Bacillariophyceae</taxon>
        <taxon>Bacillariophycidae</taxon>
        <taxon>Naviculales</taxon>
        <taxon>Naviculaceae</taxon>
        <taxon>Seminavis</taxon>
    </lineage>
</organism>
<feature type="region of interest" description="Disordered" evidence="1">
    <location>
        <begin position="145"/>
        <end position="178"/>
    </location>
</feature>
<comment type="caution">
    <text evidence="3">The sequence shown here is derived from an EMBL/GenBank/DDBJ whole genome shotgun (WGS) entry which is preliminary data.</text>
</comment>
<evidence type="ECO:0000313" key="3">
    <source>
        <dbReference type="EMBL" id="CAB9507925.1"/>
    </source>
</evidence>
<protein>
    <submittedName>
        <fullName evidence="3">Uncharacterized protein</fullName>
    </submittedName>
</protein>
<name>A0A9N8HD24_9STRA</name>
<evidence type="ECO:0000256" key="1">
    <source>
        <dbReference type="SAM" id="MobiDB-lite"/>
    </source>
</evidence>
<reference evidence="3" key="1">
    <citation type="submission" date="2020-06" db="EMBL/GenBank/DDBJ databases">
        <authorList>
            <consortium name="Plant Systems Biology data submission"/>
        </authorList>
    </citation>
    <scope>NUCLEOTIDE SEQUENCE</scope>
    <source>
        <strain evidence="3">D6</strain>
    </source>
</reference>
<feature type="compositionally biased region" description="Basic and acidic residues" evidence="1">
    <location>
        <begin position="154"/>
        <end position="163"/>
    </location>
</feature>
<dbReference type="EMBL" id="CAICTM010000324">
    <property type="protein sequence ID" value="CAB9507925.1"/>
    <property type="molecule type" value="Genomic_DNA"/>
</dbReference>
<dbReference type="AlphaFoldDB" id="A0A9N8HD24"/>
<feature type="region of interest" description="Disordered" evidence="1">
    <location>
        <begin position="24"/>
        <end position="58"/>
    </location>
</feature>
<sequence length="274" mass="30131">MKSQILALLLCLFLQQVASEHLPRTKGVRGAEKRALQGKEDKGKGKDGKGKKGVLGVTEETDRAETTYATGEDGNALYIPVDVDGFEGRDYFDFEDTEDAMFQRQDQADNSTVIDVAPAVQEGETAIDAAPEIEVEELEDIDVAPVVEEEAEEEVKPDKKGDSNDEEEVEEEEEAVEEVEEELVEEVEDVPQASSQVNLRILELELQVDSLMQLNETVAELQAQMSSALHTINTHEMLISSLAALINPADYSVSAQLTPPPHISIVRNKENPTP</sequence>
<feature type="compositionally biased region" description="Acidic residues" evidence="1">
    <location>
        <begin position="164"/>
        <end position="178"/>
    </location>
</feature>
<evidence type="ECO:0000256" key="2">
    <source>
        <dbReference type="SAM" id="SignalP"/>
    </source>
</evidence>
<keyword evidence="2" id="KW-0732">Signal</keyword>
<gene>
    <name evidence="3" type="ORF">SEMRO_325_G117890.1</name>
</gene>
<keyword evidence="4" id="KW-1185">Reference proteome</keyword>
<proteinExistence type="predicted"/>
<feature type="signal peptide" evidence="2">
    <location>
        <begin position="1"/>
        <end position="19"/>
    </location>
</feature>
<dbReference type="Proteomes" id="UP001153069">
    <property type="component" value="Unassembled WGS sequence"/>
</dbReference>
<accession>A0A9N8HD24</accession>
<feature type="compositionally biased region" description="Basic and acidic residues" evidence="1">
    <location>
        <begin position="29"/>
        <end position="50"/>
    </location>
</feature>